<evidence type="ECO:0000313" key="7">
    <source>
        <dbReference type="Proteomes" id="UP001152592"/>
    </source>
</evidence>
<accession>A0A9W4IQL5</accession>
<evidence type="ECO:0000259" key="5">
    <source>
        <dbReference type="Pfam" id="PF24883"/>
    </source>
</evidence>
<feature type="repeat" description="ANK" evidence="3">
    <location>
        <begin position="686"/>
        <end position="718"/>
    </location>
</feature>
<protein>
    <recommendedName>
        <fullName evidence="5">Nephrocystin 3-like N-terminal domain-containing protein</fullName>
    </recommendedName>
</protein>
<organism evidence="6 7">
    <name type="scientific">Penicillium salamii</name>
    <dbReference type="NCBI Taxonomy" id="1612424"/>
    <lineage>
        <taxon>Eukaryota</taxon>
        <taxon>Fungi</taxon>
        <taxon>Dikarya</taxon>
        <taxon>Ascomycota</taxon>
        <taxon>Pezizomycotina</taxon>
        <taxon>Eurotiomycetes</taxon>
        <taxon>Eurotiomycetidae</taxon>
        <taxon>Eurotiales</taxon>
        <taxon>Aspergillaceae</taxon>
        <taxon>Penicillium</taxon>
    </lineage>
</organism>
<keyword evidence="2 3" id="KW-0040">ANK repeat</keyword>
<feature type="repeat" description="ANK" evidence="3">
    <location>
        <begin position="1169"/>
        <end position="1191"/>
    </location>
</feature>
<dbReference type="OrthoDB" id="2988756at2759"/>
<evidence type="ECO:0000256" key="1">
    <source>
        <dbReference type="ARBA" id="ARBA00022737"/>
    </source>
</evidence>
<feature type="repeat" description="ANK" evidence="3">
    <location>
        <begin position="1137"/>
        <end position="1168"/>
    </location>
</feature>
<name>A0A9W4IQL5_9EURO</name>
<feature type="repeat" description="ANK" evidence="3">
    <location>
        <begin position="533"/>
        <end position="559"/>
    </location>
</feature>
<dbReference type="PANTHER" id="PTHR24123">
    <property type="entry name" value="ANKYRIN REPEAT-CONTAINING"/>
    <property type="match status" value="1"/>
</dbReference>
<dbReference type="Pfam" id="PF24883">
    <property type="entry name" value="NPHP3_N"/>
    <property type="match status" value="1"/>
</dbReference>
<feature type="domain" description="Nephrocystin 3-like N-terminal" evidence="5">
    <location>
        <begin position="35"/>
        <end position="194"/>
    </location>
</feature>
<dbReference type="PANTHER" id="PTHR24123:SF33">
    <property type="entry name" value="PROTEIN HOS4"/>
    <property type="match status" value="1"/>
</dbReference>
<dbReference type="PROSITE" id="PS50088">
    <property type="entry name" value="ANK_REPEAT"/>
    <property type="match status" value="8"/>
</dbReference>
<keyword evidence="1" id="KW-0677">Repeat</keyword>
<dbReference type="PRINTS" id="PR01415">
    <property type="entry name" value="ANKYRIN"/>
</dbReference>
<dbReference type="InterPro" id="IPR002110">
    <property type="entry name" value="Ankyrin_rpt"/>
</dbReference>
<dbReference type="InterPro" id="IPR027417">
    <property type="entry name" value="P-loop_NTPase"/>
</dbReference>
<dbReference type="Gene3D" id="1.25.40.20">
    <property type="entry name" value="Ankyrin repeat-containing domain"/>
    <property type="match status" value="7"/>
</dbReference>
<dbReference type="InterPro" id="IPR051165">
    <property type="entry name" value="Multifunctional_ANK_Repeat"/>
</dbReference>
<dbReference type="PROSITE" id="PS50297">
    <property type="entry name" value="ANK_REP_REGION"/>
    <property type="match status" value="6"/>
</dbReference>
<comment type="caution">
    <text evidence="6">The sequence shown here is derived from an EMBL/GenBank/DDBJ whole genome shotgun (WGS) entry which is preliminary data.</text>
</comment>
<dbReference type="SUPFAM" id="SSF52540">
    <property type="entry name" value="P-loop containing nucleoside triphosphate hydrolases"/>
    <property type="match status" value="1"/>
</dbReference>
<dbReference type="Gene3D" id="3.40.50.300">
    <property type="entry name" value="P-loop containing nucleotide triphosphate hydrolases"/>
    <property type="match status" value="1"/>
</dbReference>
<gene>
    <name evidence="6" type="ORF">PSALAMII_LOCUS2474</name>
</gene>
<evidence type="ECO:0000256" key="4">
    <source>
        <dbReference type="SAM" id="MobiDB-lite"/>
    </source>
</evidence>
<evidence type="ECO:0000256" key="3">
    <source>
        <dbReference type="PROSITE-ProRule" id="PRU00023"/>
    </source>
</evidence>
<dbReference type="EMBL" id="CAJVPD010000110">
    <property type="protein sequence ID" value="CAG8328033.1"/>
    <property type="molecule type" value="Genomic_DNA"/>
</dbReference>
<dbReference type="InterPro" id="IPR056884">
    <property type="entry name" value="NPHP3-like_N"/>
</dbReference>
<dbReference type="InterPro" id="IPR036770">
    <property type="entry name" value="Ankyrin_rpt-contain_sf"/>
</dbReference>
<feature type="repeat" description="ANK" evidence="3">
    <location>
        <begin position="973"/>
        <end position="1008"/>
    </location>
</feature>
<feature type="region of interest" description="Disordered" evidence="4">
    <location>
        <begin position="1"/>
        <end position="23"/>
    </location>
</feature>
<dbReference type="SUPFAM" id="SSF48403">
    <property type="entry name" value="Ankyrin repeat"/>
    <property type="match status" value="5"/>
</dbReference>
<dbReference type="Proteomes" id="UP001152592">
    <property type="component" value="Unassembled WGS sequence"/>
</dbReference>
<dbReference type="Pfam" id="PF13637">
    <property type="entry name" value="Ank_4"/>
    <property type="match status" value="1"/>
</dbReference>
<feature type="repeat" description="ANK" evidence="3">
    <location>
        <begin position="824"/>
        <end position="856"/>
    </location>
</feature>
<dbReference type="SMART" id="SM00248">
    <property type="entry name" value="ANK"/>
    <property type="match status" value="19"/>
</dbReference>
<evidence type="ECO:0000256" key="2">
    <source>
        <dbReference type="ARBA" id="ARBA00023043"/>
    </source>
</evidence>
<feature type="repeat" description="ANK" evidence="3">
    <location>
        <begin position="1702"/>
        <end position="1734"/>
    </location>
</feature>
<dbReference type="Pfam" id="PF12796">
    <property type="entry name" value="Ank_2"/>
    <property type="match status" value="4"/>
</dbReference>
<feature type="repeat" description="ANK" evidence="3">
    <location>
        <begin position="1206"/>
        <end position="1238"/>
    </location>
</feature>
<proteinExistence type="predicted"/>
<evidence type="ECO:0000313" key="6">
    <source>
        <dbReference type="EMBL" id="CAG8328033.1"/>
    </source>
</evidence>
<reference evidence="6" key="1">
    <citation type="submission" date="2021-07" db="EMBL/GenBank/DDBJ databases">
        <authorList>
            <person name="Branca A.L. A."/>
        </authorList>
    </citation>
    <scope>NUCLEOTIDE SEQUENCE</scope>
</reference>
<sequence>MPPESTQRIKDWLSPTESDSPASEYRKHLNSHAKGTGEWIFETEQYRQWSQSSVGNLWIRGIPGCGKSVVAANLIRRFRRAKDGPVLFFFFREIIQTNRTPRSLVQDFCHELLEYSPSLQSQLGQLKEQHSSVESVPYEKLWRCMSSAMSTVGKFHCVVDALDEMEQGNDQFFKDLLDLGRQSGGSIKLIMTSRQVPYVEKHLNGTSVVDLRLDRRNVDRDITLYIAQRLEEANLNISQEKIDFAKKAICERGQGLFLYSRLMLDQLLLDPESMVSNVENLPNGLGDMYTEILRDHTTRSGTPTYFQQVILQWITHSARPLRLLELAVMVDSLPDRGGLSQDQDTKLAIRTTCGPLLELCEDGVLQIIHHSLTEFALNRDVAHTQISNHERDFSGFHSPTVHAMITRTCINYLSNGCLDQHRPLSYKPGEYDQWRRDNKDLMLRFYFLRYAISEWPFHAYKAAESDEDLMHFLDNFCQDSNQSYKVWKSLWFESDRDAPGEGSSLHVAAYCGIPAYASYLIGNGVDLDITDARDETPLMCAVSKNHHAIITLLLQHGANPSKGCKKDLVLYAADLNHAESLRALILGGAELKTTISDVFEQKEKFWCDTLNEVAKYRTLRKMINPLEQACYEGNTECVQELMKHLDPSYLCKGFLHIASKRGKSKTVTALLEDEKVRLAINDHDSEGNTPLYLAAMRRDFATIKALLDHGADINAMSMNLSYPPEPPHDRAKYPSGTQPSYSPLHGLALGFASHWSSPPVRSNWVESLDLLLRAGCDIDTRDHLGRTPLFWWSEFPAFSQSTESMDFVSALIDRDADASLLDFKGLSPLHVGLRQLTSKIAGLLVSGGADINTPRTSDGMTPLMSMSPQLTREELVLWRDKNGNFSQKDCAGDTAFHHCFRSRVSAANKNDTVPWINTWFDVADINARNHAGRTPLLEILFRKNEWSLETSHNAEVVREFVKNGASMEARDLSGRTALLVALNHPKLETFYLVDEILSLGGDVKAVDNEGRSALHYAFRIYNRFFSSHPESDWMSISKMIELGAKVDARDHQGNTILHELLGVDSCYKTWEEVEPSVKRVIEIGVPLHAVNHQGQTVLHFAARDAKTAQRKENCTGNALRFLLGPDANLEIDARDINGRTALHFASATSDVFTSILIQHGADVWAEDHQNRTPLHFAAEAGQSNVVGLLLESYSNEEKPVDGLCVINRSALHDACRAGCQESVQLLLDAGANPRIRDKEGKTPLHAAAEFRFVSSGQLKQPKSDKGASGSAETTLTLELDDWDAECQREISGQLFRDIRQVVVLLIAAGAEPHSTDEKGQTASEVAASLGCTAVSGELMQIASGDSTLQTDLFKHQLSSACNKFDAIKASEDRTAFFKKVVSTGNGRLFEEILRMNQLRLSGPDGKSIMTSTSHWGLASMMKRLIPYVEDFASMIPELLETAIRQRSCNLQMLRVLVENITDREDRSIFATSVEHSVQSESWWYPRALSILIDAGASPNSDGYYTPLRDCLWVGVHGESENFILWRDQSLQILLENGANPNELGAALRCKRDVKTLKLLVDHGARISGSIWPLKEALGRKDIDFAAVEFLLDSGADPNGTDSTRPLQYSASQYQSEKAVALLVKYGADLHAPMEDGTSTVLHEICASGGILKPILAAGIDLNPLDAQRRTPLMRACANLRNRLPNAAELIQANALVDSVDDAGSTALHHAARCGNVKAVKELLGRSVDLSLRNSAGFTPLCSALHSFSRYWDVFELHATIEALLDAGADPHNILPDGRGALHCVVGPIMNSSNEDRKQQIEQSRGEDHFGLASGLYRRFIEAGCDPEIRDTKGRTPIFNFIAADKSYSGDHLDPEISPVNVDDCREMLAKHDVHKIDYDGESLLHVLARREEGECESEDHGSKLFSMLVDMGLDPWKENNMGQTPLDIASTHEQPEILRLFARDD</sequence>